<reference evidence="1" key="1">
    <citation type="submission" date="2021-03" db="EMBL/GenBank/DDBJ databases">
        <title>Draft genome sequence of rust myrtle Austropuccinia psidii MF-1, a brazilian biotype.</title>
        <authorList>
            <person name="Quecine M.C."/>
            <person name="Pachon D.M.R."/>
            <person name="Bonatelli M.L."/>
            <person name="Correr F.H."/>
            <person name="Franceschini L.M."/>
            <person name="Leite T.F."/>
            <person name="Margarido G.R.A."/>
            <person name="Almeida C.A."/>
            <person name="Ferrarezi J.A."/>
            <person name="Labate C.A."/>
        </authorList>
    </citation>
    <scope>NUCLEOTIDE SEQUENCE</scope>
    <source>
        <strain evidence="1">MF-1</strain>
    </source>
</reference>
<evidence type="ECO:0008006" key="3">
    <source>
        <dbReference type="Google" id="ProtNLM"/>
    </source>
</evidence>
<proteinExistence type="predicted"/>
<comment type="caution">
    <text evidence="1">The sequence shown here is derived from an EMBL/GenBank/DDBJ whole genome shotgun (WGS) entry which is preliminary data.</text>
</comment>
<accession>A0A9Q3DW01</accession>
<dbReference type="OrthoDB" id="2507294at2759"/>
<sequence length="172" mass="20428">MLQEYYAIPDELITSILDSPFEKSAKIWYYGIRQTNGKNTWSWWKEEIITKWADDAWRCKIENVFENSFFDTDKNKALAWFSEKAEILNELYPEMSQKMVHMKIIKKCGGELEHVLRSRCIKTLYTEEYINALEEIVTRAKIGRTCKTLDIKSSNKPFIKKDKPREPFKPNT</sequence>
<protein>
    <recommendedName>
        <fullName evidence="3">Retrotransposon gag domain-containing protein</fullName>
    </recommendedName>
</protein>
<evidence type="ECO:0000313" key="2">
    <source>
        <dbReference type="Proteomes" id="UP000765509"/>
    </source>
</evidence>
<keyword evidence="2" id="KW-1185">Reference proteome</keyword>
<dbReference type="Proteomes" id="UP000765509">
    <property type="component" value="Unassembled WGS sequence"/>
</dbReference>
<gene>
    <name evidence="1" type="ORF">O181_047396</name>
</gene>
<evidence type="ECO:0000313" key="1">
    <source>
        <dbReference type="EMBL" id="MBW0507681.1"/>
    </source>
</evidence>
<name>A0A9Q3DW01_9BASI</name>
<dbReference type="AlphaFoldDB" id="A0A9Q3DW01"/>
<organism evidence="1 2">
    <name type="scientific">Austropuccinia psidii MF-1</name>
    <dbReference type="NCBI Taxonomy" id="1389203"/>
    <lineage>
        <taxon>Eukaryota</taxon>
        <taxon>Fungi</taxon>
        <taxon>Dikarya</taxon>
        <taxon>Basidiomycota</taxon>
        <taxon>Pucciniomycotina</taxon>
        <taxon>Pucciniomycetes</taxon>
        <taxon>Pucciniales</taxon>
        <taxon>Sphaerophragmiaceae</taxon>
        <taxon>Austropuccinia</taxon>
    </lineage>
</organism>
<dbReference type="EMBL" id="AVOT02019857">
    <property type="protein sequence ID" value="MBW0507681.1"/>
    <property type="molecule type" value="Genomic_DNA"/>
</dbReference>